<keyword evidence="3" id="KW-1185">Reference proteome</keyword>
<dbReference type="AlphaFoldDB" id="A0A9P1G5L7"/>
<dbReference type="Gene3D" id="2.130.10.30">
    <property type="entry name" value="Regulator of chromosome condensation 1/beta-lactamase-inhibitor protein II"/>
    <property type="match status" value="1"/>
</dbReference>
<dbReference type="SUPFAM" id="SSF50985">
    <property type="entry name" value="RCC1/BLIP-II"/>
    <property type="match status" value="1"/>
</dbReference>
<reference evidence="1" key="1">
    <citation type="submission" date="2022-10" db="EMBL/GenBank/DDBJ databases">
        <authorList>
            <person name="Chen Y."/>
            <person name="Dougan E. K."/>
            <person name="Chan C."/>
            <person name="Rhodes N."/>
            <person name="Thang M."/>
        </authorList>
    </citation>
    <scope>NUCLEOTIDE SEQUENCE</scope>
</reference>
<gene>
    <name evidence="1" type="ORF">C1SCF055_LOCUS26577</name>
</gene>
<dbReference type="InterPro" id="IPR009091">
    <property type="entry name" value="RCC1/BLIP-II"/>
</dbReference>
<dbReference type="EMBL" id="CAMXCT020002780">
    <property type="protein sequence ID" value="CAL1153836.1"/>
    <property type="molecule type" value="Genomic_DNA"/>
</dbReference>
<organism evidence="1">
    <name type="scientific">Cladocopium goreaui</name>
    <dbReference type="NCBI Taxonomy" id="2562237"/>
    <lineage>
        <taxon>Eukaryota</taxon>
        <taxon>Sar</taxon>
        <taxon>Alveolata</taxon>
        <taxon>Dinophyceae</taxon>
        <taxon>Suessiales</taxon>
        <taxon>Symbiodiniaceae</taxon>
        <taxon>Cladocopium</taxon>
    </lineage>
</organism>
<accession>A0A9P1G5L7</accession>
<dbReference type="EMBL" id="CAMXCT010002780">
    <property type="protein sequence ID" value="CAI4000461.1"/>
    <property type="molecule type" value="Genomic_DNA"/>
</dbReference>
<dbReference type="EMBL" id="CAMXCT030002780">
    <property type="protein sequence ID" value="CAL4787773.1"/>
    <property type="molecule type" value="Genomic_DNA"/>
</dbReference>
<evidence type="ECO:0000313" key="3">
    <source>
        <dbReference type="Proteomes" id="UP001152797"/>
    </source>
</evidence>
<evidence type="ECO:0000313" key="1">
    <source>
        <dbReference type="EMBL" id="CAI4000461.1"/>
    </source>
</evidence>
<evidence type="ECO:0000313" key="2">
    <source>
        <dbReference type="EMBL" id="CAL4787773.1"/>
    </source>
</evidence>
<dbReference type="Proteomes" id="UP001152797">
    <property type="component" value="Unassembled WGS sequence"/>
</dbReference>
<protein>
    <submittedName>
        <fullName evidence="2">Ankyrin repeat domain-containing protein 50</fullName>
    </submittedName>
</protein>
<reference evidence="2 3" key="2">
    <citation type="submission" date="2024-05" db="EMBL/GenBank/DDBJ databases">
        <authorList>
            <person name="Chen Y."/>
            <person name="Shah S."/>
            <person name="Dougan E. K."/>
            <person name="Thang M."/>
            <person name="Chan C."/>
        </authorList>
    </citation>
    <scope>NUCLEOTIDE SEQUENCE [LARGE SCALE GENOMIC DNA]</scope>
</reference>
<name>A0A9P1G5L7_9DINO</name>
<sequence>MAASAGFVVVRSINGEEILGPLETEGVTALKMQLKSLPAWSEGDISLMTSEGEILTAASPLAGGTAAEPLILTAVLSEQTWQAMVWGVSLEMKGYRDLADDLTGGLTALVAGQAGFAGIKRGGRAIFWRSGDSDDEELADAVPAPHSELSEGVQKVYVNDEAFAAIKEGGQVLAWGSRSGGGFISEDVAEQLPLGPADALIVSSTGSPRDHARNLLVAGFGVAGRAWPSAACGNIPRVAWMSACGRAAAGVTLARRAVCGLKRCGDASVCVTRCLHAAVLRRSWLWRGRPCVAQCCVWEHPARGLDVCVRPCCGRGDSGASGRVRPKEMWGCVCVCDPMSTRGRAAPKLALAWPAVRGPVLRVGTSRAWPGCLRAAVLRPG</sequence>
<proteinExistence type="predicted"/>
<dbReference type="OrthoDB" id="434339at2759"/>
<comment type="caution">
    <text evidence="1">The sequence shown here is derived from an EMBL/GenBank/DDBJ whole genome shotgun (WGS) entry which is preliminary data.</text>
</comment>